<reference evidence="3" key="1">
    <citation type="journal article" date="2019" name="Int. J. Syst. Evol. Microbiol.">
        <title>The Global Catalogue of Microorganisms (GCM) 10K type strain sequencing project: providing services to taxonomists for standard genome sequencing and annotation.</title>
        <authorList>
            <consortium name="The Broad Institute Genomics Platform"/>
            <consortium name="The Broad Institute Genome Sequencing Center for Infectious Disease"/>
            <person name="Wu L."/>
            <person name="Ma J."/>
        </authorList>
    </citation>
    <scope>NUCLEOTIDE SEQUENCE [LARGE SCALE GENOMIC DNA]</scope>
    <source>
        <strain evidence="3">CGMCC 1.16226</strain>
    </source>
</reference>
<evidence type="ECO:0000313" key="3">
    <source>
        <dbReference type="Proteomes" id="UP001597349"/>
    </source>
</evidence>
<sequence length="72" mass="8013">MLAINALATKSEQDEQKGFGNLLKGTFGMFRNPTAHEARINWTMSKEDAEDLLSLVSLIHRRLDAASMPPRA</sequence>
<proteinExistence type="predicted"/>
<gene>
    <name evidence="2" type="ORF">ACFSQT_11685</name>
</gene>
<comment type="caution">
    <text evidence="2">The sequence shown here is derived from an EMBL/GenBank/DDBJ whole genome shotgun (WGS) entry which is preliminary data.</text>
</comment>
<dbReference type="Pfam" id="PF09509">
    <property type="entry name" value="Hypoth_Ymh"/>
    <property type="match status" value="1"/>
</dbReference>
<name>A0ABW4WDQ1_9HYPH</name>
<protein>
    <submittedName>
        <fullName evidence="2">TIGR02391 family protein</fullName>
    </submittedName>
</protein>
<evidence type="ECO:0000259" key="1">
    <source>
        <dbReference type="Pfam" id="PF09509"/>
    </source>
</evidence>
<evidence type="ECO:0000313" key="2">
    <source>
        <dbReference type="EMBL" id="MFD2053722.1"/>
    </source>
</evidence>
<dbReference type="Proteomes" id="UP001597349">
    <property type="component" value="Unassembled WGS sequence"/>
</dbReference>
<dbReference type="RefSeq" id="WP_379018771.1">
    <property type="nucleotide sequence ID" value="NZ_JBHUGY010000019.1"/>
</dbReference>
<dbReference type="EMBL" id="JBHUGY010000019">
    <property type="protein sequence ID" value="MFD2053722.1"/>
    <property type="molecule type" value="Genomic_DNA"/>
</dbReference>
<dbReference type="InterPro" id="IPR012654">
    <property type="entry name" value="CHP02391"/>
</dbReference>
<organism evidence="2 3">
    <name type="scientific">Mesorhizobium calcicola</name>
    <dbReference type="NCBI Taxonomy" id="1300310"/>
    <lineage>
        <taxon>Bacteria</taxon>
        <taxon>Pseudomonadati</taxon>
        <taxon>Pseudomonadota</taxon>
        <taxon>Alphaproteobacteria</taxon>
        <taxon>Hyphomicrobiales</taxon>
        <taxon>Phyllobacteriaceae</taxon>
        <taxon>Mesorhizobium</taxon>
    </lineage>
</organism>
<dbReference type="NCBIfam" id="TIGR02391">
    <property type="entry name" value="hypoth_ymh"/>
    <property type="match status" value="1"/>
</dbReference>
<accession>A0ABW4WDQ1</accession>
<keyword evidence="3" id="KW-1185">Reference proteome</keyword>
<feature type="domain" description="Conserved hypothetical protein CHP02391" evidence="1">
    <location>
        <begin position="1"/>
        <end position="63"/>
    </location>
</feature>